<keyword evidence="3" id="KW-1185">Reference proteome</keyword>
<feature type="region of interest" description="Disordered" evidence="1">
    <location>
        <begin position="64"/>
        <end position="105"/>
    </location>
</feature>
<protein>
    <submittedName>
        <fullName evidence="2">Uncharacterized protein</fullName>
    </submittedName>
</protein>
<feature type="non-terminal residue" evidence="2">
    <location>
        <position position="1"/>
    </location>
</feature>
<evidence type="ECO:0000313" key="3">
    <source>
        <dbReference type="Proteomes" id="UP001432322"/>
    </source>
</evidence>
<reference evidence="2" key="1">
    <citation type="submission" date="2023-10" db="EMBL/GenBank/DDBJ databases">
        <title>Genome assembly of Pristionchus species.</title>
        <authorList>
            <person name="Yoshida K."/>
            <person name="Sommer R.J."/>
        </authorList>
    </citation>
    <scope>NUCLEOTIDE SEQUENCE</scope>
    <source>
        <strain evidence="2">RS5133</strain>
    </source>
</reference>
<sequence length="105" mass="12239">LYRHLNSIHFKLLSENKQGWDVIWQALLKHKVPNVYYAIRQRVDMELAKCTNLMTQRDNERRNFNTFLSSLPPKPAIRTSKENKKDSSSVNVSTSNVPLKETVPN</sequence>
<feature type="compositionally biased region" description="Low complexity" evidence="1">
    <location>
        <begin position="88"/>
        <end position="97"/>
    </location>
</feature>
<proteinExistence type="predicted"/>
<dbReference type="AlphaFoldDB" id="A0AAV5UTK0"/>
<evidence type="ECO:0000313" key="2">
    <source>
        <dbReference type="EMBL" id="GMT10406.1"/>
    </source>
</evidence>
<organism evidence="2 3">
    <name type="scientific">Pristionchus fissidentatus</name>
    <dbReference type="NCBI Taxonomy" id="1538716"/>
    <lineage>
        <taxon>Eukaryota</taxon>
        <taxon>Metazoa</taxon>
        <taxon>Ecdysozoa</taxon>
        <taxon>Nematoda</taxon>
        <taxon>Chromadorea</taxon>
        <taxon>Rhabditida</taxon>
        <taxon>Rhabditina</taxon>
        <taxon>Diplogasteromorpha</taxon>
        <taxon>Diplogasteroidea</taxon>
        <taxon>Neodiplogasteridae</taxon>
        <taxon>Pristionchus</taxon>
    </lineage>
</organism>
<accession>A0AAV5UTK0</accession>
<dbReference type="Proteomes" id="UP001432322">
    <property type="component" value="Unassembled WGS sequence"/>
</dbReference>
<evidence type="ECO:0000256" key="1">
    <source>
        <dbReference type="SAM" id="MobiDB-lite"/>
    </source>
</evidence>
<dbReference type="EMBL" id="BTSY01000001">
    <property type="protein sequence ID" value="GMT10406.1"/>
    <property type="molecule type" value="Genomic_DNA"/>
</dbReference>
<gene>
    <name evidence="2" type="ORF">PFISCL1PPCAC_1703</name>
</gene>
<name>A0AAV5UTK0_9BILA</name>
<feature type="non-terminal residue" evidence="2">
    <location>
        <position position="105"/>
    </location>
</feature>
<comment type="caution">
    <text evidence="2">The sequence shown here is derived from an EMBL/GenBank/DDBJ whole genome shotgun (WGS) entry which is preliminary data.</text>
</comment>